<evidence type="ECO:0000313" key="2">
    <source>
        <dbReference type="Proteomes" id="UP001575622"/>
    </source>
</evidence>
<accession>A0ABV4VCE0</accession>
<evidence type="ECO:0000313" key="1">
    <source>
        <dbReference type="EMBL" id="MFB0847322.1"/>
    </source>
</evidence>
<dbReference type="RefSeq" id="WP_373957148.1">
    <property type="nucleotide sequence ID" value="NZ_JBHDLN010000034.1"/>
</dbReference>
<gene>
    <name evidence="1" type="ORF">ACEU3E_34695</name>
</gene>
<name>A0ABV4VCE0_9BACL</name>
<organism evidence="1 2">
    <name type="scientific">Paenibacillus oleatilyticus</name>
    <dbReference type="NCBI Taxonomy" id="2594886"/>
    <lineage>
        <taxon>Bacteria</taxon>
        <taxon>Bacillati</taxon>
        <taxon>Bacillota</taxon>
        <taxon>Bacilli</taxon>
        <taxon>Bacillales</taxon>
        <taxon>Paenibacillaceae</taxon>
        <taxon>Paenibacillus</taxon>
    </lineage>
</organism>
<evidence type="ECO:0008006" key="3">
    <source>
        <dbReference type="Google" id="ProtNLM"/>
    </source>
</evidence>
<dbReference type="Proteomes" id="UP001575622">
    <property type="component" value="Unassembled WGS sequence"/>
</dbReference>
<proteinExistence type="predicted"/>
<sequence>MKQRITIEQLNELTDEQKERLQEWWSLSRQPGDIHINSAGYVDIINKYGDKPLDNTIPLLSIGQMIELTSETTMIKFNGGWGIGEDAIKYHDELCDALWEAVKEVLR</sequence>
<reference evidence="1 2" key="1">
    <citation type="submission" date="2024-09" db="EMBL/GenBank/DDBJ databases">
        <authorList>
            <person name="Makale K.P.P."/>
            <person name="Makhzoum A."/>
            <person name="Rantong G."/>
            <person name="Rahube T.O."/>
        </authorList>
    </citation>
    <scope>NUCLEOTIDE SEQUENCE [LARGE SCALE GENOMIC DNA]</scope>
    <source>
        <strain evidence="1 2">KM_D13</strain>
    </source>
</reference>
<dbReference type="EMBL" id="JBHDLN010000034">
    <property type="protein sequence ID" value="MFB0847322.1"/>
    <property type="molecule type" value="Genomic_DNA"/>
</dbReference>
<keyword evidence="2" id="KW-1185">Reference proteome</keyword>
<comment type="caution">
    <text evidence="1">The sequence shown here is derived from an EMBL/GenBank/DDBJ whole genome shotgun (WGS) entry which is preliminary data.</text>
</comment>
<protein>
    <recommendedName>
        <fullName evidence="3">Phage protein</fullName>
    </recommendedName>
</protein>